<accession>A0A8K0R1I7</accession>
<name>A0A8K0R1I7_9PLEO</name>
<sequence length="88" mass="10256">MAIEDEDIQDQGIWAAVARSCYTKALTIIRPNWVSMLADKVKRAAETVIKIRKKESHEMVEDFLESGERLRIRFVKLLKVDSCHDFFD</sequence>
<gene>
    <name evidence="1" type="ORF">FB567DRAFT_594752</name>
</gene>
<organism evidence="1 2">
    <name type="scientific">Paraphoma chrysanthemicola</name>
    <dbReference type="NCBI Taxonomy" id="798071"/>
    <lineage>
        <taxon>Eukaryota</taxon>
        <taxon>Fungi</taxon>
        <taxon>Dikarya</taxon>
        <taxon>Ascomycota</taxon>
        <taxon>Pezizomycotina</taxon>
        <taxon>Dothideomycetes</taxon>
        <taxon>Pleosporomycetidae</taxon>
        <taxon>Pleosporales</taxon>
        <taxon>Pleosporineae</taxon>
        <taxon>Phaeosphaeriaceae</taxon>
        <taxon>Paraphoma</taxon>
    </lineage>
</organism>
<dbReference type="OrthoDB" id="5398854at2759"/>
<dbReference type="EMBL" id="JAGMVJ010000014">
    <property type="protein sequence ID" value="KAH7082262.1"/>
    <property type="molecule type" value="Genomic_DNA"/>
</dbReference>
<proteinExistence type="predicted"/>
<reference evidence="1" key="1">
    <citation type="journal article" date="2021" name="Nat. Commun.">
        <title>Genetic determinants of endophytism in the Arabidopsis root mycobiome.</title>
        <authorList>
            <person name="Mesny F."/>
            <person name="Miyauchi S."/>
            <person name="Thiergart T."/>
            <person name="Pickel B."/>
            <person name="Atanasova L."/>
            <person name="Karlsson M."/>
            <person name="Huettel B."/>
            <person name="Barry K.W."/>
            <person name="Haridas S."/>
            <person name="Chen C."/>
            <person name="Bauer D."/>
            <person name="Andreopoulos W."/>
            <person name="Pangilinan J."/>
            <person name="LaButti K."/>
            <person name="Riley R."/>
            <person name="Lipzen A."/>
            <person name="Clum A."/>
            <person name="Drula E."/>
            <person name="Henrissat B."/>
            <person name="Kohler A."/>
            <person name="Grigoriev I.V."/>
            <person name="Martin F.M."/>
            <person name="Hacquard S."/>
        </authorList>
    </citation>
    <scope>NUCLEOTIDE SEQUENCE</scope>
    <source>
        <strain evidence="1">MPI-SDFR-AT-0120</strain>
    </source>
</reference>
<comment type="caution">
    <text evidence="1">The sequence shown here is derived from an EMBL/GenBank/DDBJ whole genome shotgun (WGS) entry which is preliminary data.</text>
</comment>
<evidence type="ECO:0000313" key="2">
    <source>
        <dbReference type="Proteomes" id="UP000813461"/>
    </source>
</evidence>
<protein>
    <submittedName>
        <fullName evidence="1">Uncharacterized protein</fullName>
    </submittedName>
</protein>
<evidence type="ECO:0000313" key="1">
    <source>
        <dbReference type="EMBL" id="KAH7082262.1"/>
    </source>
</evidence>
<dbReference type="AlphaFoldDB" id="A0A8K0R1I7"/>
<dbReference type="Proteomes" id="UP000813461">
    <property type="component" value="Unassembled WGS sequence"/>
</dbReference>
<keyword evidence="2" id="KW-1185">Reference proteome</keyword>